<dbReference type="SMART" id="SM00382">
    <property type="entry name" value="AAA"/>
    <property type="match status" value="1"/>
</dbReference>
<comment type="function">
    <text evidence="9">Pre-mRNA processing factor involved in disassembly of spliceosomes after the release of mature mRNA.</text>
</comment>
<keyword evidence="6" id="KW-0067">ATP-binding</keyword>
<evidence type="ECO:0000313" key="13">
    <source>
        <dbReference type="Proteomes" id="UP000683000"/>
    </source>
</evidence>
<dbReference type="FunFam" id="3.40.50.300:FF:000007">
    <property type="entry name" value="Pre-mRNA-splicing factor ATP-dependent RNA helicase"/>
    <property type="match status" value="1"/>
</dbReference>
<evidence type="ECO:0000256" key="5">
    <source>
        <dbReference type="ARBA" id="ARBA00022806"/>
    </source>
</evidence>
<dbReference type="SMART" id="SM00847">
    <property type="entry name" value="HA2"/>
    <property type="match status" value="1"/>
</dbReference>
<dbReference type="Proteomes" id="UP000683000">
    <property type="component" value="Unassembled WGS sequence"/>
</dbReference>
<dbReference type="EMBL" id="JAGFBS010000003">
    <property type="protein sequence ID" value="KAG6380060.1"/>
    <property type="molecule type" value="Genomic_DNA"/>
</dbReference>
<dbReference type="GO" id="GO:0005524">
    <property type="term" value="F:ATP binding"/>
    <property type="evidence" value="ECO:0007669"/>
    <property type="project" value="UniProtKB-KW"/>
</dbReference>
<keyword evidence="4 12" id="KW-0378">Hydrolase</keyword>
<dbReference type="OrthoDB" id="10253254at2759"/>
<reference evidence="12" key="1">
    <citation type="submission" date="2021-03" db="EMBL/GenBank/DDBJ databases">
        <title>Evolutionary innovations through gain and loss of genes in the ectomycorrhizal Boletales.</title>
        <authorList>
            <person name="Wu G."/>
            <person name="Miyauchi S."/>
            <person name="Morin E."/>
            <person name="Yang Z.-L."/>
            <person name="Xu J."/>
            <person name="Martin F.M."/>
        </authorList>
    </citation>
    <scope>NUCLEOTIDE SEQUENCE</scope>
    <source>
        <strain evidence="12">BR01</strain>
    </source>
</reference>
<dbReference type="SMART" id="SM00487">
    <property type="entry name" value="DEXDc"/>
    <property type="match status" value="1"/>
</dbReference>
<dbReference type="InterPro" id="IPR011545">
    <property type="entry name" value="DEAD/DEAH_box_helicase_dom"/>
</dbReference>
<dbReference type="GO" id="GO:0003723">
    <property type="term" value="F:RNA binding"/>
    <property type="evidence" value="ECO:0007669"/>
    <property type="project" value="TreeGrafter"/>
</dbReference>
<comment type="catalytic activity">
    <reaction evidence="8">
        <text>ATP + H2O = ADP + phosphate + H(+)</text>
        <dbReference type="Rhea" id="RHEA:13065"/>
        <dbReference type="ChEBI" id="CHEBI:15377"/>
        <dbReference type="ChEBI" id="CHEBI:15378"/>
        <dbReference type="ChEBI" id="CHEBI:30616"/>
        <dbReference type="ChEBI" id="CHEBI:43474"/>
        <dbReference type="ChEBI" id="CHEBI:456216"/>
        <dbReference type="EC" id="3.6.4.13"/>
    </reaction>
</comment>
<dbReference type="Pfam" id="PF07717">
    <property type="entry name" value="OB_NTP_bind"/>
    <property type="match status" value="1"/>
</dbReference>
<protein>
    <recommendedName>
        <fullName evidence="1">RNA helicase</fullName>
        <ecNumber evidence="1">3.6.4.13</ecNumber>
    </recommendedName>
</protein>
<dbReference type="FunFam" id="3.40.50.300:FF:001148">
    <property type="entry name" value="Pre-mRNA-splicing factor ATP-dependent RNA helicase DHX15/PRP43"/>
    <property type="match status" value="1"/>
</dbReference>
<evidence type="ECO:0000256" key="8">
    <source>
        <dbReference type="ARBA" id="ARBA00047984"/>
    </source>
</evidence>
<dbReference type="InterPro" id="IPR007502">
    <property type="entry name" value="Helicase-assoc_dom"/>
</dbReference>
<dbReference type="InterPro" id="IPR002464">
    <property type="entry name" value="DNA/RNA_helicase_DEAH_CS"/>
</dbReference>
<dbReference type="Pfam" id="PF00270">
    <property type="entry name" value="DEAD"/>
    <property type="match status" value="1"/>
</dbReference>
<dbReference type="GO" id="GO:0000390">
    <property type="term" value="P:spliceosomal complex disassembly"/>
    <property type="evidence" value="ECO:0007669"/>
    <property type="project" value="UniProtKB-ARBA"/>
</dbReference>
<evidence type="ECO:0000256" key="7">
    <source>
        <dbReference type="ARBA" id="ARBA00023187"/>
    </source>
</evidence>
<gene>
    <name evidence="12" type="ORF">JVT61DRAFT_8142</name>
</gene>
<dbReference type="PANTHER" id="PTHR18934:SF109">
    <property type="entry name" value="ATP-DEPENDENT RNA HELICASE DHX15 HOMOLOG"/>
    <property type="match status" value="1"/>
</dbReference>
<accession>A0A8I3AF27</accession>
<dbReference type="AlphaFoldDB" id="A0A8I3AF27"/>
<dbReference type="InterPro" id="IPR014001">
    <property type="entry name" value="Helicase_ATP-bd"/>
</dbReference>
<dbReference type="EC" id="3.6.4.13" evidence="1"/>
<feature type="domain" description="Helicase ATP-binding" evidence="10">
    <location>
        <begin position="212"/>
        <end position="378"/>
    </location>
</feature>
<feature type="domain" description="Helicase C-terminal" evidence="11">
    <location>
        <begin position="405"/>
        <end position="593"/>
    </location>
</feature>
<name>A0A8I3AF27_9AGAM</name>
<evidence type="ECO:0000256" key="4">
    <source>
        <dbReference type="ARBA" id="ARBA00022801"/>
    </source>
</evidence>
<dbReference type="PROSITE" id="PS00690">
    <property type="entry name" value="DEAH_ATP_HELICASE"/>
    <property type="match status" value="1"/>
</dbReference>
<evidence type="ECO:0000259" key="11">
    <source>
        <dbReference type="PROSITE" id="PS51194"/>
    </source>
</evidence>
<dbReference type="InterPro" id="IPR001650">
    <property type="entry name" value="Helicase_C-like"/>
</dbReference>
<organism evidence="12 13">
    <name type="scientific">Boletus reticuloceps</name>
    <dbReference type="NCBI Taxonomy" id="495285"/>
    <lineage>
        <taxon>Eukaryota</taxon>
        <taxon>Fungi</taxon>
        <taxon>Dikarya</taxon>
        <taxon>Basidiomycota</taxon>
        <taxon>Agaricomycotina</taxon>
        <taxon>Agaricomycetes</taxon>
        <taxon>Agaricomycetidae</taxon>
        <taxon>Boletales</taxon>
        <taxon>Boletineae</taxon>
        <taxon>Boletaceae</taxon>
        <taxon>Boletoideae</taxon>
        <taxon>Boletus</taxon>
    </lineage>
</organism>
<evidence type="ECO:0000256" key="3">
    <source>
        <dbReference type="ARBA" id="ARBA00022741"/>
    </source>
</evidence>
<dbReference type="GO" id="GO:0003724">
    <property type="term" value="F:RNA helicase activity"/>
    <property type="evidence" value="ECO:0007669"/>
    <property type="project" value="UniProtKB-EC"/>
</dbReference>
<keyword evidence="2" id="KW-0507">mRNA processing</keyword>
<keyword evidence="7" id="KW-0508">mRNA splicing</keyword>
<keyword evidence="13" id="KW-1185">Reference proteome</keyword>
<dbReference type="FunFam" id="1.20.120.1080:FF:000003">
    <property type="entry name" value="Pre-mRNA-splicing factor ATP-dependent RNA helicase PRP43"/>
    <property type="match status" value="1"/>
</dbReference>
<dbReference type="Gene3D" id="1.20.120.1080">
    <property type="match status" value="1"/>
</dbReference>
<dbReference type="PANTHER" id="PTHR18934">
    <property type="entry name" value="ATP-DEPENDENT RNA HELICASE"/>
    <property type="match status" value="1"/>
</dbReference>
<dbReference type="SUPFAM" id="SSF52540">
    <property type="entry name" value="P-loop containing nucleoside triphosphate hydrolases"/>
    <property type="match status" value="1"/>
</dbReference>
<evidence type="ECO:0000259" key="10">
    <source>
        <dbReference type="PROSITE" id="PS51192"/>
    </source>
</evidence>
<dbReference type="Pfam" id="PF00271">
    <property type="entry name" value="Helicase_C"/>
    <property type="match status" value="1"/>
</dbReference>
<dbReference type="PROSITE" id="PS51194">
    <property type="entry name" value="HELICASE_CTER"/>
    <property type="match status" value="1"/>
</dbReference>
<proteinExistence type="predicted"/>
<evidence type="ECO:0000256" key="6">
    <source>
        <dbReference type="ARBA" id="ARBA00022840"/>
    </source>
</evidence>
<keyword evidence="5" id="KW-0347">Helicase</keyword>
<dbReference type="GO" id="GO:0016787">
    <property type="term" value="F:hydrolase activity"/>
    <property type="evidence" value="ECO:0007669"/>
    <property type="project" value="UniProtKB-KW"/>
</dbReference>
<keyword evidence="3" id="KW-0547">Nucleotide-binding</keyword>
<dbReference type="InterPro" id="IPR003593">
    <property type="entry name" value="AAA+_ATPase"/>
</dbReference>
<evidence type="ECO:0000313" key="12">
    <source>
        <dbReference type="EMBL" id="KAG6380060.1"/>
    </source>
</evidence>
<dbReference type="CDD" id="cd18791">
    <property type="entry name" value="SF2_C_RHA"/>
    <property type="match status" value="1"/>
</dbReference>
<dbReference type="GO" id="GO:0071014">
    <property type="term" value="C:post-mRNA release spliceosomal complex"/>
    <property type="evidence" value="ECO:0007669"/>
    <property type="project" value="UniProtKB-ARBA"/>
</dbReference>
<dbReference type="InterPro" id="IPR048333">
    <property type="entry name" value="HA2_WH"/>
</dbReference>
<evidence type="ECO:0000256" key="9">
    <source>
        <dbReference type="ARBA" id="ARBA00055599"/>
    </source>
</evidence>
<comment type="caution">
    <text evidence="12">The sequence shown here is derived from an EMBL/GenBank/DDBJ whole genome shotgun (WGS) entry which is preliminary data.</text>
</comment>
<evidence type="ECO:0000256" key="2">
    <source>
        <dbReference type="ARBA" id="ARBA00022664"/>
    </source>
</evidence>
<dbReference type="Gene3D" id="3.40.50.300">
    <property type="entry name" value="P-loop containing nucleotide triphosphate hydrolases"/>
    <property type="match status" value="2"/>
</dbReference>
<dbReference type="Pfam" id="PF04408">
    <property type="entry name" value="WHD_HA2"/>
    <property type="match status" value="1"/>
</dbReference>
<evidence type="ECO:0000256" key="1">
    <source>
        <dbReference type="ARBA" id="ARBA00012552"/>
    </source>
</evidence>
<dbReference type="SMART" id="SM00490">
    <property type="entry name" value="HELICc"/>
    <property type="match status" value="1"/>
</dbReference>
<sequence>MGRRNKRGGAGDWEMGRLWAEKREVFYEQGKWDPAANFTKDTRLDFTAMDGFMSHVLAAIEEDGARAFRVFPRESGVLLAFAERIADEMCFLSCFLLPLQYFCTATSPFRGGSLKGIVAVQKVPEISAMAEQKENPYLTHLPPSQRGTAMQKAAESAPLFGFLPRKVTANQVRKALEHDMNPFTKVPHTPQYKKILETRRKLPVYAQMDDFYKMFNAHQIIVMVGETGSGKTTQIPQFVAFSDLPHTKGKIVACTQPRRVAAMSVAKRVADELDVQLGRQVGYSIRFEDMTEPGTTFLKYMTDGMLLREAMNDSNLSRYSTIIFDEAHERTLATDILMGLLKALAKTRPDLKIIIMSATLDALKFQKYFGIKDSSPAPLFKISGRTHPVEVFYTQEPEPDYVEAAIRTVLMIHRAEDPGDILLFLTGEEEIEDACRKIKGDADELVNQDPESVGPLICIPLYSSLPPQQQQRIFDPPPQARTPGGPRGRKVVVSTNVAETSLTIDGIVYVVDPGFSKQKVYNPRIRVESLLVSPISKASAQQRAGRAGRTRPGKCFRLYTEKDFMTELEEQTHPEILRSNMANAVLVLVKAGIKDLVRFDYVDAPAPETLMRAVELLSYLTALDDDGNLTPLGSIMAEFPLDPQYSKMLICSPEFQCSNEILTITAMLSVPSVWLRPNNQRKEADAAKAMLTVPDGDHLTLLNIYNSYMQNKGDRNWACNNYLSARALAQAENVRQQLERIMERFEVALLSTVDERKRNINIRKVLCCGFFMQAAHKEGEKGNYLTVKDNQVVGLHPSCGLDTQPEWVLFNEFVLTTRPYIRTVTDVRPEWLLEYAPVYFDPASFKDGETKGALLRVTAKKAGKFGRVEELRKKKQKKRPA</sequence>
<dbReference type="Pfam" id="PF21010">
    <property type="entry name" value="HA2_C"/>
    <property type="match status" value="1"/>
</dbReference>
<dbReference type="InterPro" id="IPR027417">
    <property type="entry name" value="P-loop_NTPase"/>
</dbReference>
<dbReference type="PROSITE" id="PS51192">
    <property type="entry name" value="HELICASE_ATP_BIND_1"/>
    <property type="match status" value="1"/>
</dbReference>
<dbReference type="InterPro" id="IPR011709">
    <property type="entry name" value="DEAD-box_helicase_OB_fold"/>
</dbReference>